<comment type="caution">
    <text evidence="1">The sequence shown here is derived from an EMBL/GenBank/DDBJ whole genome shotgun (WGS) entry which is preliminary data.</text>
</comment>
<organism evidence="1 2">
    <name type="scientific">Glycomyces buryatensis</name>
    <dbReference type="NCBI Taxonomy" id="2570927"/>
    <lineage>
        <taxon>Bacteria</taxon>
        <taxon>Bacillati</taxon>
        <taxon>Actinomycetota</taxon>
        <taxon>Actinomycetes</taxon>
        <taxon>Glycomycetales</taxon>
        <taxon>Glycomycetaceae</taxon>
        <taxon>Glycomyces</taxon>
    </lineage>
</organism>
<reference evidence="1 2" key="2">
    <citation type="submission" date="2019-05" db="EMBL/GenBank/DDBJ databases">
        <title>Glycomyces buryatensis sp. nov.</title>
        <authorList>
            <person name="Nikitina E."/>
        </authorList>
    </citation>
    <scope>NUCLEOTIDE SEQUENCE [LARGE SCALE GENOMIC DNA]</scope>
    <source>
        <strain evidence="1 2">18</strain>
    </source>
</reference>
<proteinExistence type="predicted"/>
<protein>
    <submittedName>
        <fullName evidence="1">Uncharacterized protein</fullName>
    </submittedName>
</protein>
<dbReference type="AlphaFoldDB" id="A0A4V4HR55"/>
<keyword evidence="2" id="KW-1185">Reference proteome</keyword>
<gene>
    <name evidence="1" type="ORF">FAB82_22100</name>
</gene>
<evidence type="ECO:0000313" key="1">
    <source>
        <dbReference type="EMBL" id="THV36476.1"/>
    </source>
</evidence>
<evidence type="ECO:0000313" key="2">
    <source>
        <dbReference type="Proteomes" id="UP000308760"/>
    </source>
</evidence>
<dbReference type="OrthoDB" id="5146298at2"/>
<dbReference type="Proteomes" id="UP000308760">
    <property type="component" value="Unassembled WGS sequence"/>
</dbReference>
<name>A0A4V4HR55_9ACTN</name>
<dbReference type="EMBL" id="STGY01000072">
    <property type="protein sequence ID" value="THV36476.1"/>
    <property type="molecule type" value="Genomic_DNA"/>
</dbReference>
<reference evidence="2" key="1">
    <citation type="submission" date="2019-04" db="EMBL/GenBank/DDBJ databases">
        <title>Nocardioides xinjiangensis sp. nov.</title>
        <authorList>
            <person name="Liu S."/>
        </authorList>
    </citation>
    <scope>NUCLEOTIDE SEQUENCE [LARGE SCALE GENOMIC DNA]</scope>
    <source>
        <strain evidence="2">18</strain>
    </source>
</reference>
<dbReference type="RefSeq" id="WP_136536719.1">
    <property type="nucleotide sequence ID" value="NZ_STGY01000072.1"/>
</dbReference>
<accession>A0A4V4HR55</accession>
<sequence length="237" mass="25202">MPTATLIDGPALGALLNRHDFAPERLPPALWLPADHPDDERSLLAALRSSWENCQWYGMGTWFAPGTAAEPPPGMADRYADLQRDLIAEGSLTTPQGLRVRSEWSTLDPRSSAVHEFLRATRAAGSCLSLAAQGTSPRAWYAASTALLHRALTVFGGLGDLDRREVDDSATLTYLASGPAAGYASLIPLDLHPWGGCVVAGDATFLSVLRESLPDPLPGLAEVSWEHVVGRAGGLAL</sequence>